<feature type="transmembrane region" description="Helical" evidence="2">
    <location>
        <begin position="250"/>
        <end position="267"/>
    </location>
</feature>
<organism evidence="3">
    <name type="scientific">Streptomyces tabacisoli</name>
    <dbReference type="NCBI Taxonomy" id="3156398"/>
    <lineage>
        <taxon>Bacteria</taxon>
        <taxon>Bacillati</taxon>
        <taxon>Actinomycetota</taxon>
        <taxon>Actinomycetes</taxon>
        <taxon>Kitasatosporales</taxon>
        <taxon>Streptomycetaceae</taxon>
        <taxon>Streptomyces</taxon>
    </lineage>
</organism>
<dbReference type="EMBL" id="CP159534">
    <property type="protein sequence ID" value="XCJ71290.1"/>
    <property type="molecule type" value="Genomic_DNA"/>
</dbReference>
<feature type="transmembrane region" description="Helical" evidence="2">
    <location>
        <begin position="328"/>
        <end position="347"/>
    </location>
</feature>
<keyword evidence="2" id="KW-1133">Transmembrane helix</keyword>
<sequence>MKILLRPPTATALTAWTALVRPASPRVPAARRPGAPPGGGPARWAVPAAVLAGTALVGLRAASLGQWIVDDAAVTFAYVRSVGEGLGPVQQAGSAPVEGYSNPAWLLLLLVGRTLRLFDRGGWAGVSDLALFPKALALLCVAGTLACVGGVARAALPRRAWLVVLGTGVLLAANLSYVVWCFSGLENSLYGLCAAALALVLVRGSGLKGACAAAGITLLAALTRPDGAVLAAAWPVAVLLLRRPRALRDAAFNCALFGAGYGTFLLWRHAVFGLWVPNTAVAKAQQPPELADLAKVGDLIGYAGWALVLVCAGCAGLALGRPGPARRAVALLCLPLALALLAYGALAPDWMPLYRFATPVWVLGSAVAALAVTAACGEAPVRARALVACALGGALTLSLAGQDVRDKEFTAEPTLSMCWVADRYGRLFDSYADRLGLRRDATAALPDLGGTLLTSRLKIVDVAGLTDRRIADAYAARDRAALTGYLLNEVRPELLHVHAAWPGRSGLTAQRLTDAGYVRLYRESNGGDWVRATAVPGGIARIAAVRAWAKPRIDRMRHAKHHERGELGDCGARLVPGQAARAAVAEVPPPRPGPPGRLVPARPIPLAPPHAPAAPAPAVAREA</sequence>
<gene>
    <name evidence="3" type="ORF">ABII15_15480</name>
</gene>
<proteinExistence type="predicted"/>
<feature type="transmembrane region" description="Helical" evidence="2">
    <location>
        <begin position="353"/>
        <end position="376"/>
    </location>
</feature>
<evidence type="ECO:0000256" key="2">
    <source>
        <dbReference type="SAM" id="Phobius"/>
    </source>
</evidence>
<feature type="region of interest" description="Disordered" evidence="1">
    <location>
        <begin position="585"/>
        <end position="623"/>
    </location>
</feature>
<dbReference type="RefSeq" id="WP_353942908.1">
    <property type="nucleotide sequence ID" value="NZ_CP159534.1"/>
</dbReference>
<feature type="transmembrane region" description="Helical" evidence="2">
    <location>
        <begin position="135"/>
        <end position="155"/>
    </location>
</feature>
<name>A0AAU8ITP9_9ACTN</name>
<feature type="compositionally biased region" description="Pro residues" evidence="1">
    <location>
        <begin position="587"/>
        <end position="615"/>
    </location>
</feature>
<reference evidence="3" key="1">
    <citation type="submission" date="2024-06" db="EMBL/GenBank/DDBJ databases">
        <title>Streptomyces sp. strain HUAS MG91 genome sequences.</title>
        <authorList>
            <person name="Mo P."/>
        </authorList>
    </citation>
    <scope>NUCLEOTIDE SEQUENCE</scope>
    <source>
        <strain evidence="3">HUAS MG91</strain>
    </source>
</reference>
<dbReference type="KEGG" id="stac:ABII15_15480"/>
<protein>
    <recommendedName>
        <fullName evidence="4">Integral membrane protein</fullName>
    </recommendedName>
</protein>
<evidence type="ECO:0008006" key="4">
    <source>
        <dbReference type="Google" id="ProtNLM"/>
    </source>
</evidence>
<evidence type="ECO:0000313" key="3">
    <source>
        <dbReference type="EMBL" id="XCJ71290.1"/>
    </source>
</evidence>
<keyword evidence="2" id="KW-0812">Transmembrane</keyword>
<evidence type="ECO:0000256" key="1">
    <source>
        <dbReference type="SAM" id="MobiDB-lite"/>
    </source>
</evidence>
<accession>A0AAU8ITP9</accession>
<dbReference type="AlphaFoldDB" id="A0AAU8ITP9"/>
<feature type="transmembrane region" description="Helical" evidence="2">
    <location>
        <begin position="161"/>
        <end position="182"/>
    </location>
</feature>
<feature type="transmembrane region" description="Helical" evidence="2">
    <location>
        <begin position="299"/>
        <end position="319"/>
    </location>
</feature>
<keyword evidence="2" id="KW-0472">Membrane</keyword>
<feature type="transmembrane region" description="Helical" evidence="2">
    <location>
        <begin position="189"/>
        <end position="206"/>
    </location>
</feature>